<protein>
    <submittedName>
        <fullName evidence="3">DNA damage-inducible protein DinB</fullName>
    </submittedName>
</protein>
<gene>
    <name evidence="3" type="ORF">MACH08_05780</name>
</gene>
<organism evidence="3 4">
    <name type="scientific">Oceanobacillus kimchii</name>
    <dbReference type="NCBI Taxonomy" id="746691"/>
    <lineage>
        <taxon>Bacteria</taxon>
        <taxon>Bacillati</taxon>
        <taxon>Bacillota</taxon>
        <taxon>Bacilli</taxon>
        <taxon>Bacillales</taxon>
        <taxon>Bacillaceae</taxon>
        <taxon>Oceanobacillus</taxon>
    </lineage>
</organism>
<dbReference type="Gene3D" id="1.20.120.450">
    <property type="entry name" value="dinb family like domain"/>
    <property type="match status" value="1"/>
</dbReference>
<dbReference type="PANTHER" id="PTHR37302">
    <property type="entry name" value="SLR1116 PROTEIN"/>
    <property type="match status" value="1"/>
</dbReference>
<evidence type="ECO:0000313" key="3">
    <source>
        <dbReference type="EMBL" id="GLO64794.1"/>
    </source>
</evidence>
<dbReference type="Pfam" id="PF05163">
    <property type="entry name" value="DinB"/>
    <property type="match status" value="1"/>
</dbReference>
<name>A0ABQ5TDJ7_9BACI</name>
<proteinExistence type="inferred from homology"/>
<dbReference type="EMBL" id="BSKO01000001">
    <property type="protein sequence ID" value="GLO64794.1"/>
    <property type="molecule type" value="Genomic_DNA"/>
</dbReference>
<evidence type="ECO:0000256" key="2">
    <source>
        <dbReference type="ARBA" id="ARBA00022723"/>
    </source>
</evidence>
<evidence type="ECO:0000256" key="1">
    <source>
        <dbReference type="ARBA" id="ARBA00008635"/>
    </source>
</evidence>
<accession>A0ABQ5TDJ7</accession>
<comment type="caution">
    <text evidence="3">The sequence shown here is derived from an EMBL/GenBank/DDBJ whole genome shotgun (WGS) entry which is preliminary data.</text>
</comment>
<dbReference type="Proteomes" id="UP001275436">
    <property type="component" value="Unassembled WGS sequence"/>
</dbReference>
<reference evidence="3 4" key="1">
    <citation type="submission" date="2023-02" db="EMBL/GenBank/DDBJ databases">
        <title>Oceanobacillus kimchii IFOP_LL358 isolated form Alexandrium catenella lab strain.</title>
        <authorList>
            <person name="Gajardo G."/>
            <person name="Ueki S."/>
            <person name="Maruyama F."/>
        </authorList>
    </citation>
    <scope>NUCLEOTIDE SEQUENCE [LARGE SCALE GENOMIC DNA]</scope>
    <source>
        <strain evidence="3 4">IFOP_LL358</strain>
    </source>
</reference>
<dbReference type="SUPFAM" id="SSF109854">
    <property type="entry name" value="DinB/YfiT-like putative metalloenzymes"/>
    <property type="match status" value="1"/>
</dbReference>
<dbReference type="RefSeq" id="WP_317957696.1">
    <property type="nucleotide sequence ID" value="NZ_BSKO01000001.1"/>
</dbReference>
<comment type="similarity">
    <text evidence="1">Belongs to the DinB family.</text>
</comment>
<keyword evidence="4" id="KW-1185">Reference proteome</keyword>
<evidence type="ECO:0000313" key="4">
    <source>
        <dbReference type="Proteomes" id="UP001275436"/>
    </source>
</evidence>
<keyword evidence="2" id="KW-0479">Metal-binding</keyword>
<dbReference type="InterPro" id="IPR034660">
    <property type="entry name" value="DinB/YfiT-like"/>
</dbReference>
<dbReference type="InterPro" id="IPR007837">
    <property type="entry name" value="DinB"/>
</dbReference>
<sequence length="154" mass="18145">MNLLLEQYQWVQKTREILFKYCETMSFEDYKVEIDGDSICSLHAHVADCYHVWLGNRAMGKSIPSIDGASIQDVKEMRIVYTETDRLVEQFLTEFNENWDKEIPVIFRNGDKATFTTLWLYTHTVTHEFHHKGQIVKLGRRLGYIPPDTDLIEK</sequence>
<dbReference type="PANTHER" id="PTHR37302:SF3">
    <property type="entry name" value="DAMAGE-INDUCIBLE PROTEIN DINB"/>
    <property type="match status" value="1"/>
</dbReference>